<sequence length="305" mass="33088">MQDEEACEKCNGRSVGLKERRNPYEAKAGWKASVENGRCRDRRQELRAVCSRLAILSLPVTLAHPSLPYTRALSLSLSPSDAPFVPPFPFPILLYLILVSPVLPCRPFSPHPLRLLHFPSRPPHTFSSSFSYSAPPPLLSPSPSLTPPTPPLILRPSSPPLSFSFSFSYSPLPYLITRSLPRSVPGDRLAGVGVTGQEHERIRPRGGRRDEPNYPGREGGWGGGPRPPRGMGIFAPAPGICAPSSEVLSPLPPLASLVSAAHGLPLSIPFFPAPFPFLPSLPSSHRLRLGVWGVVSVERGGYSRE</sequence>
<name>D8QLR0_SCHCM</name>
<gene>
    <name evidence="2" type="ORF">SCHCODRAFT_114783</name>
</gene>
<dbReference type="Proteomes" id="UP000007431">
    <property type="component" value="Unassembled WGS sequence"/>
</dbReference>
<proteinExistence type="predicted"/>
<accession>D8QLR0</accession>
<dbReference type="RefSeq" id="XP_003025975.1">
    <property type="nucleotide sequence ID" value="XM_003025929.1"/>
</dbReference>
<feature type="non-terminal residue" evidence="2">
    <location>
        <position position="305"/>
    </location>
</feature>
<organism evidence="3">
    <name type="scientific">Schizophyllum commune (strain H4-8 / FGSC 9210)</name>
    <name type="common">Split gill fungus</name>
    <dbReference type="NCBI Taxonomy" id="578458"/>
    <lineage>
        <taxon>Eukaryota</taxon>
        <taxon>Fungi</taxon>
        <taxon>Dikarya</taxon>
        <taxon>Basidiomycota</taxon>
        <taxon>Agaricomycotina</taxon>
        <taxon>Agaricomycetes</taxon>
        <taxon>Agaricomycetidae</taxon>
        <taxon>Agaricales</taxon>
        <taxon>Schizophyllaceae</taxon>
        <taxon>Schizophyllum</taxon>
    </lineage>
</organism>
<reference evidence="2 3" key="1">
    <citation type="journal article" date="2010" name="Nat. Biotechnol.">
        <title>Genome sequence of the model mushroom Schizophyllum commune.</title>
        <authorList>
            <person name="Ohm R.A."/>
            <person name="de Jong J.F."/>
            <person name="Lugones L.G."/>
            <person name="Aerts A."/>
            <person name="Kothe E."/>
            <person name="Stajich J.E."/>
            <person name="de Vries R.P."/>
            <person name="Record E."/>
            <person name="Levasseur A."/>
            <person name="Baker S.E."/>
            <person name="Bartholomew K.A."/>
            <person name="Coutinho P.M."/>
            <person name="Erdmann S."/>
            <person name="Fowler T.J."/>
            <person name="Gathman A.C."/>
            <person name="Lombard V."/>
            <person name="Henrissat B."/>
            <person name="Knabe N."/>
            <person name="Kuees U."/>
            <person name="Lilly W.W."/>
            <person name="Lindquist E."/>
            <person name="Lucas S."/>
            <person name="Magnuson J.K."/>
            <person name="Piumi F."/>
            <person name="Raudaskoski M."/>
            <person name="Salamov A."/>
            <person name="Schmutz J."/>
            <person name="Schwarze F.W.M.R."/>
            <person name="vanKuyk P.A."/>
            <person name="Horton J.S."/>
            <person name="Grigoriev I.V."/>
            <person name="Woesten H.A.B."/>
        </authorList>
    </citation>
    <scope>NUCLEOTIDE SEQUENCE [LARGE SCALE GENOMIC DNA]</scope>
    <source>
        <strain evidence="3">H4-8 / FGSC 9210</strain>
    </source>
</reference>
<dbReference type="KEGG" id="scm:SCHCO_02104961"/>
<dbReference type="InParanoid" id="D8QLR0"/>
<evidence type="ECO:0000313" key="2">
    <source>
        <dbReference type="EMBL" id="EFI91072.1"/>
    </source>
</evidence>
<feature type="region of interest" description="Disordered" evidence="1">
    <location>
        <begin position="187"/>
        <end position="228"/>
    </location>
</feature>
<dbReference type="HOGENOM" id="CLU_912628_0_0_1"/>
<dbReference type="VEuPathDB" id="FungiDB:SCHCODRAFT_02104961"/>
<dbReference type="AlphaFoldDB" id="D8QLR0"/>
<keyword evidence="3" id="KW-1185">Reference proteome</keyword>
<dbReference type="EMBL" id="GL377319">
    <property type="protein sequence ID" value="EFI91072.1"/>
    <property type="molecule type" value="Genomic_DNA"/>
</dbReference>
<evidence type="ECO:0000256" key="1">
    <source>
        <dbReference type="SAM" id="MobiDB-lite"/>
    </source>
</evidence>
<dbReference type="GeneID" id="9588888"/>
<protein>
    <submittedName>
        <fullName evidence="2">Uncharacterized protein</fullName>
    </submittedName>
</protein>
<evidence type="ECO:0000313" key="3">
    <source>
        <dbReference type="Proteomes" id="UP000007431"/>
    </source>
</evidence>
<feature type="compositionally biased region" description="Basic and acidic residues" evidence="1">
    <location>
        <begin position="197"/>
        <end position="212"/>
    </location>
</feature>